<dbReference type="AlphaFoldDB" id="A0A834HIT2"/>
<feature type="compositionally biased region" description="Basic and acidic residues" evidence="1">
    <location>
        <begin position="124"/>
        <end position="134"/>
    </location>
</feature>
<proteinExistence type="predicted"/>
<keyword evidence="3" id="KW-1185">Reference proteome</keyword>
<reference evidence="2" key="1">
    <citation type="submission" date="2019-11" db="EMBL/GenBank/DDBJ databases">
        <authorList>
            <person name="Liu Y."/>
            <person name="Hou J."/>
            <person name="Li T.-Q."/>
            <person name="Guan C.-H."/>
            <person name="Wu X."/>
            <person name="Wu H.-Z."/>
            <person name="Ling F."/>
            <person name="Zhang R."/>
            <person name="Shi X.-G."/>
            <person name="Ren J.-P."/>
            <person name="Chen E.-F."/>
            <person name="Sun J.-M."/>
        </authorList>
    </citation>
    <scope>NUCLEOTIDE SEQUENCE</scope>
    <source>
        <strain evidence="2">Adult_tree_wgs_1</strain>
        <tissue evidence="2">Leaves</tissue>
    </source>
</reference>
<comment type="caution">
    <text evidence="2">The sequence shown here is derived from an EMBL/GenBank/DDBJ whole genome shotgun (WGS) entry which is preliminary data.</text>
</comment>
<name>A0A834HIT2_RHOSS</name>
<sequence>MERKPSISKVKHFHWSENKEFCENDEKFHLLDRGSYLDAAKHPFAKRAVSPYRAASANTYVKLEAPNVDALLKYQPSRDEVTDVLAKSSCSAEEIIAIKGVCLNLGYTFAGVQADPAPESTVESDSHGEGSESE</sequence>
<evidence type="ECO:0000256" key="1">
    <source>
        <dbReference type="SAM" id="MobiDB-lite"/>
    </source>
</evidence>
<organism evidence="2 3">
    <name type="scientific">Rhododendron simsii</name>
    <name type="common">Sims's rhododendron</name>
    <dbReference type="NCBI Taxonomy" id="118357"/>
    <lineage>
        <taxon>Eukaryota</taxon>
        <taxon>Viridiplantae</taxon>
        <taxon>Streptophyta</taxon>
        <taxon>Embryophyta</taxon>
        <taxon>Tracheophyta</taxon>
        <taxon>Spermatophyta</taxon>
        <taxon>Magnoliopsida</taxon>
        <taxon>eudicotyledons</taxon>
        <taxon>Gunneridae</taxon>
        <taxon>Pentapetalae</taxon>
        <taxon>asterids</taxon>
        <taxon>Ericales</taxon>
        <taxon>Ericaceae</taxon>
        <taxon>Ericoideae</taxon>
        <taxon>Rhodoreae</taxon>
        <taxon>Rhododendron</taxon>
    </lineage>
</organism>
<evidence type="ECO:0000313" key="2">
    <source>
        <dbReference type="EMBL" id="KAF7151719.1"/>
    </source>
</evidence>
<dbReference type="Proteomes" id="UP000626092">
    <property type="component" value="Unassembled WGS sequence"/>
</dbReference>
<dbReference type="EMBL" id="WJXA01000002">
    <property type="protein sequence ID" value="KAF7151719.1"/>
    <property type="molecule type" value="Genomic_DNA"/>
</dbReference>
<gene>
    <name evidence="2" type="ORF">RHSIM_Rhsim02G0219100</name>
</gene>
<evidence type="ECO:0000313" key="3">
    <source>
        <dbReference type="Proteomes" id="UP000626092"/>
    </source>
</evidence>
<accession>A0A834HIT2</accession>
<feature type="region of interest" description="Disordered" evidence="1">
    <location>
        <begin position="114"/>
        <end position="134"/>
    </location>
</feature>
<protein>
    <submittedName>
        <fullName evidence="2">Uncharacterized protein</fullName>
    </submittedName>
</protein>